<protein>
    <submittedName>
        <fullName evidence="4">LuxR family transcriptional regulator</fullName>
    </submittedName>
</protein>
<proteinExistence type="predicted"/>
<evidence type="ECO:0000313" key="5">
    <source>
        <dbReference type="Proteomes" id="UP000273982"/>
    </source>
</evidence>
<dbReference type="SUPFAM" id="SSF46894">
    <property type="entry name" value="C-terminal effector domain of the bipartite response regulators"/>
    <property type="match status" value="1"/>
</dbReference>
<name>A0A3G8M6C5_9HYPH</name>
<dbReference type="RefSeq" id="WP_124738507.1">
    <property type="nucleotide sequence ID" value="NZ_CP034086.1"/>
</dbReference>
<evidence type="ECO:0000259" key="3">
    <source>
        <dbReference type="PROSITE" id="PS50112"/>
    </source>
</evidence>
<reference evidence="4 5" key="1">
    <citation type="submission" date="2018-11" db="EMBL/GenBank/DDBJ databases">
        <title>Genome squencing of methanotrophic bacteria isolated from alkaline groundwater in Korea.</title>
        <authorList>
            <person name="Nguyen L.N."/>
        </authorList>
    </citation>
    <scope>NUCLEOTIDE SEQUENCE [LARGE SCALE GENOMIC DNA]</scope>
    <source>
        <strain evidence="4 5">GW6</strain>
    </source>
</reference>
<dbReference type="InterPro" id="IPR016032">
    <property type="entry name" value="Sig_transdc_resp-reg_C-effctor"/>
</dbReference>
<sequence length="386" mass="41742">MTLTKDADARVIVAIKAAGADAQHWPDTLDEIARLLDARFAALLFEDRCSALLELKHSTRAEKAWIVEYLRNHRKLDPVKARVLAEIGVGRAFSSEDFVSLEELHQSGAYQRWMAPFGLADMIAGVIHRSETGVCLFVAFRDEAAGPVDIEAKRRLDALLPHLAKAIARHKPASDTSALVELFEELTSPVLVVDNRMRVVHRNRSADEMLGEGDALAIFGNTLTVRDPHAKEALEHALAQIGGADAEAFAIMVKRGESRCCVMHVLPLSKGLSALFMRRLALNSSESGAVAAGVFGLTARESSVLLAIAEVGGVPATARALGLSEGTVKGYLKSIFQKTGATRQADLVKLVLALESPFRAPERHPLPTETLLSASPAPLERRRSAS</sequence>
<dbReference type="InterPro" id="IPR000792">
    <property type="entry name" value="Tscrpt_reg_LuxR_C"/>
</dbReference>
<evidence type="ECO:0000256" key="1">
    <source>
        <dbReference type="SAM" id="MobiDB-lite"/>
    </source>
</evidence>
<dbReference type="SMART" id="SM00421">
    <property type="entry name" value="HTH_LUXR"/>
    <property type="match status" value="1"/>
</dbReference>
<dbReference type="GO" id="GO:0006355">
    <property type="term" value="P:regulation of DNA-templated transcription"/>
    <property type="evidence" value="ECO:0007669"/>
    <property type="project" value="InterPro"/>
</dbReference>
<accession>A0A3G8M6C5</accession>
<dbReference type="AlphaFoldDB" id="A0A3G8M6C5"/>
<dbReference type="Proteomes" id="UP000273982">
    <property type="component" value="Chromosome"/>
</dbReference>
<gene>
    <name evidence="4" type="ORF">EHO51_08390</name>
</gene>
<dbReference type="KEGG" id="mros:EHO51_08390"/>
<dbReference type="PROSITE" id="PS50112">
    <property type="entry name" value="PAS"/>
    <property type="match status" value="1"/>
</dbReference>
<dbReference type="PROSITE" id="PS50043">
    <property type="entry name" value="HTH_LUXR_2"/>
    <property type="match status" value="1"/>
</dbReference>
<dbReference type="Pfam" id="PF00196">
    <property type="entry name" value="GerE"/>
    <property type="match status" value="1"/>
</dbReference>
<feature type="domain" description="PAS" evidence="3">
    <location>
        <begin position="175"/>
        <end position="211"/>
    </location>
</feature>
<dbReference type="GO" id="GO:0003677">
    <property type="term" value="F:DNA binding"/>
    <property type="evidence" value="ECO:0007669"/>
    <property type="project" value="InterPro"/>
</dbReference>
<organism evidence="4 5">
    <name type="scientific">Methylocystis rosea</name>
    <dbReference type="NCBI Taxonomy" id="173366"/>
    <lineage>
        <taxon>Bacteria</taxon>
        <taxon>Pseudomonadati</taxon>
        <taxon>Pseudomonadota</taxon>
        <taxon>Alphaproteobacteria</taxon>
        <taxon>Hyphomicrobiales</taxon>
        <taxon>Methylocystaceae</taxon>
        <taxon>Methylocystis</taxon>
    </lineage>
</organism>
<dbReference type="EMBL" id="CP034086">
    <property type="protein sequence ID" value="AZG76742.1"/>
    <property type="molecule type" value="Genomic_DNA"/>
</dbReference>
<feature type="domain" description="HTH luxR-type" evidence="2">
    <location>
        <begin position="290"/>
        <end position="355"/>
    </location>
</feature>
<dbReference type="CDD" id="cd06170">
    <property type="entry name" value="LuxR_C_like"/>
    <property type="match status" value="1"/>
</dbReference>
<evidence type="ECO:0000259" key="2">
    <source>
        <dbReference type="PROSITE" id="PS50043"/>
    </source>
</evidence>
<feature type="region of interest" description="Disordered" evidence="1">
    <location>
        <begin position="364"/>
        <end position="386"/>
    </location>
</feature>
<dbReference type="InterPro" id="IPR036388">
    <property type="entry name" value="WH-like_DNA-bd_sf"/>
</dbReference>
<dbReference type="InterPro" id="IPR000014">
    <property type="entry name" value="PAS"/>
</dbReference>
<evidence type="ECO:0000313" key="4">
    <source>
        <dbReference type="EMBL" id="AZG76742.1"/>
    </source>
</evidence>
<dbReference type="Gene3D" id="1.10.10.10">
    <property type="entry name" value="Winged helix-like DNA-binding domain superfamily/Winged helix DNA-binding domain"/>
    <property type="match status" value="1"/>
</dbReference>